<dbReference type="GO" id="GO:0004650">
    <property type="term" value="F:polygalacturonase activity"/>
    <property type="evidence" value="ECO:0007669"/>
    <property type="project" value="InterPro"/>
</dbReference>
<dbReference type="SUPFAM" id="SSF51126">
    <property type="entry name" value="Pectin lyase-like"/>
    <property type="match status" value="1"/>
</dbReference>
<evidence type="ECO:0000313" key="8">
    <source>
        <dbReference type="Proteomes" id="UP000297258"/>
    </source>
</evidence>
<feature type="region of interest" description="Disordered" evidence="5">
    <location>
        <begin position="38"/>
        <end position="84"/>
    </location>
</feature>
<evidence type="ECO:0000313" key="7">
    <source>
        <dbReference type="EMBL" id="TFW31314.1"/>
    </source>
</evidence>
<organism evidence="7 8">
    <name type="scientific">Massilia horti</name>
    <dbReference type="NCBI Taxonomy" id="2562153"/>
    <lineage>
        <taxon>Bacteria</taxon>
        <taxon>Pseudomonadati</taxon>
        <taxon>Pseudomonadota</taxon>
        <taxon>Betaproteobacteria</taxon>
        <taxon>Burkholderiales</taxon>
        <taxon>Oxalobacteraceae</taxon>
        <taxon>Telluria group</taxon>
        <taxon>Massilia</taxon>
    </lineage>
</organism>
<protein>
    <submittedName>
        <fullName evidence="7">Polygalacturonase</fullName>
    </submittedName>
</protein>
<dbReference type="InterPro" id="IPR051801">
    <property type="entry name" value="GH28_Enzymes"/>
</dbReference>
<proteinExistence type="inferred from homology"/>
<feature type="compositionally biased region" description="Pro residues" evidence="5">
    <location>
        <begin position="50"/>
        <end position="60"/>
    </location>
</feature>
<dbReference type="EMBL" id="SPUM01000094">
    <property type="protein sequence ID" value="TFW31314.1"/>
    <property type="molecule type" value="Genomic_DNA"/>
</dbReference>
<sequence length="592" mass="61642">MEKLSVVGTRHAKTCLLGLAASLALVACGGGGAHDTAAGPGSGTGGNTIPTPPPPLPPPSSSTAGSWPASAQSDPAVQGKEPSLPATVCATVNATLRKNTRGLLDDAVDAPPANSQPDTARIQAAINACPAGQAVKLVVGSQGENAFLSGPIALAGTVTLWVDKGVTLFASRKPSDFQIAGKNNCGEGASSDNGCSALITTTPNNNGVVGEGVIDGRGGAVLTSGLYANKLTWWDVGALTKTMSNFSQNNPRLIQVNNGSNFSLYRITLQNAPKFHVVSSGTNGFTAWGTKLLTPSLEYSVAGYKCPGNSTPVVSGAPNLTTPSTCFTPATVKNTDGIDPGQSQNILLAFNHISTGDDGVALKSHNSTTGPMTNVQILHNRFYFTHGMSLGSETDSGMNGITIRDLALDGFDMNATTGFRIKTDDSRGGEVQNVLVDGMCVRRVQQPIVMDAYYGDASDSANKKFPNIHNVTIKNFRYLDVAGSIYNGASAQLLFRGYQSQGQFNFLYGITLDNVIFDSLPGWVNTKLAMPIPSYAELTMGPGPVSFASLLQGVKGANQVRLFDLRSTTPAPYDCSAAFVDFPAANAPMSIH</sequence>
<feature type="chain" id="PRO_5021194601" evidence="6">
    <location>
        <begin position="27"/>
        <end position="592"/>
    </location>
</feature>
<dbReference type="PANTHER" id="PTHR31339:SF9">
    <property type="entry name" value="PLASMIN AND FIBRONECTIN-BINDING PROTEIN A"/>
    <property type="match status" value="1"/>
</dbReference>
<evidence type="ECO:0000256" key="5">
    <source>
        <dbReference type="SAM" id="MobiDB-lite"/>
    </source>
</evidence>
<keyword evidence="6" id="KW-0732">Signal</keyword>
<dbReference type="GO" id="GO:0005975">
    <property type="term" value="P:carbohydrate metabolic process"/>
    <property type="evidence" value="ECO:0007669"/>
    <property type="project" value="InterPro"/>
</dbReference>
<evidence type="ECO:0000256" key="3">
    <source>
        <dbReference type="ARBA" id="ARBA00023295"/>
    </source>
</evidence>
<dbReference type="InterPro" id="IPR012334">
    <property type="entry name" value="Pectin_lyas_fold"/>
</dbReference>
<evidence type="ECO:0000256" key="6">
    <source>
        <dbReference type="SAM" id="SignalP"/>
    </source>
</evidence>
<comment type="similarity">
    <text evidence="1 4">Belongs to the glycosyl hydrolase 28 family.</text>
</comment>
<evidence type="ECO:0000256" key="4">
    <source>
        <dbReference type="RuleBase" id="RU361169"/>
    </source>
</evidence>
<keyword evidence="2 4" id="KW-0378">Hydrolase</keyword>
<dbReference type="InterPro" id="IPR000743">
    <property type="entry name" value="Glyco_hydro_28"/>
</dbReference>
<dbReference type="AlphaFoldDB" id="A0A4Y9SX93"/>
<dbReference type="InterPro" id="IPR011050">
    <property type="entry name" value="Pectin_lyase_fold/virulence"/>
</dbReference>
<gene>
    <name evidence="7" type="ORF">E4O92_14010</name>
</gene>
<comment type="caution">
    <text evidence="7">The sequence shown here is derived from an EMBL/GenBank/DDBJ whole genome shotgun (WGS) entry which is preliminary data.</text>
</comment>
<evidence type="ECO:0000256" key="1">
    <source>
        <dbReference type="ARBA" id="ARBA00008834"/>
    </source>
</evidence>
<keyword evidence="3 4" id="KW-0326">Glycosidase</keyword>
<reference evidence="7 8" key="1">
    <citation type="submission" date="2019-03" db="EMBL/GenBank/DDBJ databases">
        <title>Draft genome of Massilia hortus sp. nov., a novel bacterial species of the Oxalobacteraceae family.</title>
        <authorList>
            <person name="Peta V."/>
            <person name="Raths R."/>
            <person name="Bucking H."/>
        </authorList>
    </citation>
    <scope>NUCLEOTIDE SEQUENCE [LARGE SCALE GENOMIC DNA]</scope>
    <source>
        <strain evidence="7 8">ONC3</strain>
    </source>
</reference>
<dbReference type="Pfam" id="PF00295">
    <property type="entry name" value="Glyco_hydro_28"/>
    <property type="match status" value="1"/>
</dbReference>
<dbReference type="PROSITE" id="PS51257">
    <property type="entry name" value="PROKAR_LIPOPROTEIN"/>
    <property type="match status" value="1"/>
</dbReference>
<dbReference type="RefSeq" id="WP_135190355.1">
    <property type="nucleotide sequence ID" value="NZ_SPUM01000094.1"/>
</dbReference>
<evidence type="ECO:0000256" key="2">
    <source>
        <dbReference type="ARBA" id="ARBA00022801"/>
    </source>
</evidence>
<dbReference type="OrthoDB" id="9795222at2"/>
<dbReference type="Gene3D" id="2.160.20.10">
    <property type="entry name" value="Single-stranded right-handed beta-helix, Pectin lyase-like"/>
    <property type="match status" value="1"/>
</dbReference>
<feature type="signal peptide" evidence="6">
    <location>
        <begin position="1"/>
        <end position="26"/>
    </location>
</feature>
<accession>A0A4Y9SX93</accession>
<dbReference type="PANTHER" id="PTHR31339">
    <property type="entry name" value="PECTIN LYASE-RELATED"/>
    <property type="match status" value="1"/>
</dbReference>
<name>A0A4Y9SX93_9BURK</name>
<keyword evidence="8" id="KW-1185">Reference proteome</keyword>
<dbReference type="Proteomes" id="UP000297258">
    <property type="component" value="Unassembled WGS sequence"/>
</dbReference>